<evidence type="ECO:0000259" key="3">
    <source>
        <dbReference type="Pfam" id="PF02776"/>
    </source>
</evidence>
<dbReference type="RefSeq" id="WP_364385647.1">
    <property type="nucleotide sequence ID" value="NZ_JBHMCF010000014.1"/>
</dbReference>
<dbReference type="SUPFAM" id="SSF52518">
    <property type="entry name" value="Thiamin diphosphate-binding fold (THDP-binding)"/>
    <property type="match status" value="2"/>
</dbReference>
<keyword evidence="5" id="KW-1185">Reference proteome</keyword>
<dbReference type="InterPro" id="IPR045229">
    <property type="entry name" value="TPP_enz"/>
</dbReference>
<feature type="domain" description="Thiamine pyrophosphate enzyme N-terminal TPP-binding" evidence="3">
    <location>
        <begin position="12"/>
        <end position="114"/>
    </location>
</feature>
<sequence length="504" mass="52539">MTPPAPLTPTRIAADVAELLAALGLRTVFSTIDDAFPALADTLARHQVRLVGGRNEAAAAAMAVTYARTGHQPALLLLEQPHGWAAAVPGLNLIDYGDIPLLVLSPEVHSGDLAASPASTLHLPDKQQVSVMITRAARTAQDHHRPVLLRTGPNAAAADESPKAPTPDATALKDLSALLLKAHRPIFIAGRGAASAAAPLERLAEQAGALLATTLGGHGMFSSNPWNIGIAGTLASPETAELLGAADLVVAWGCTLDTWTTRRGTLLSPQARLAQIDINPAALGLHHRIDLGVAGDTRHTAEALLPALPEQRTGYRSATMRQRVLSRQSRTYEAVPGRIDPRSFFLLLDALLPAERTLVVEQGTAMGPAVSHLRIPDAAGFCLVPAPGLGLAGGIGAALARPDRLAVTVLDAGSALMAVERETAAGLGAPLLIVVCDESAEHAPAGDLIAGWTSAVVRCPADMTAVSAWLGGPRNHPLLLHAKVTRMDWWLAELAATCRPEGTR</sequence>
<dbReference type="InterPro" id="IPR012001">
    <property type="entry name" value="Thiamin_PyroP_enz_TPP-bd_dom"/>
</dbReference>
<evidence type="ECO:0000313" key="5">
    <source>
        <dbReference type="Proteomes" id="UP001589568"/>
    </source>
</evidence>
<protein>
    <submittedName>
        <fullName evidence="4">Thiamine pyrophosphate-binding protein</fullName>
    </submittedName>
</protein>
<organism evidence="4 5">
    <name type="scientific">Nonomuraea salmonea</name>
    <dbReference type="NCBI Taxonomy" id="46181"/>
    <lineage>
        <taxon>Bacteria</taxon>
        <taxon>Bacillati</taxon>
        <taxon>Actinomycetota</taxon>
        <taxon>Actinomycetes</taxon>
        <taxon>Streptosporangiales</taxon>
        <taxon>Streptosporangiaceae</taxon>
        <taxon>Nonomuraea</taxon>
    </lineage>
</organism>
<accession>A0ABV5NMZ5</accession>
<dbReference type="InterPro" id="IPR012000">
    <property type="entry name" value="Thiamin_PyroP_enz_cen_dom"/>
</dbReference>
<dbReference type="Pfam" id="PF02776">
    <property type="entry name" value="TPP_enzyme_N"/>
    <property type="match status" value="1"/>
</dbReference>
<reference evidence="4 5" key="1">
    <citation type="submission" date="2024-09" db="EMBL/GenBank/DDBJ databases">
        <authorList>
            <person name="Sun Q."/>
            <person name="Mori K."/>
        </authorList>
    </citation>
    <scope>NUCLEOTIDE SEQUENCE [LARGE SCALE GENOMIC DNA]</scope>
    <source>
        <strain evidence="4 5">JCM 3324</strain>
    </source>
</reference>
<dbReference type="Gene3D" id="3.40.50.970">
    <property type="match status" value="2"/>
</dbReference>
<dbReference type="InterPro" id="IPR029061">
    <property type="entry name" value="THDP-binding"/>
</dbReference>
<feature type="domain" description="Thiamine pyrophosphate enzyme central" evidence="2">
    <location>
        <begin position="173"/>
        <end position="304"/>
    </location>
</feature>
<evidence type="ECO:0000256" key="1">
    <source>
        <dbReference type="ARBA" id="ARBA00007812"/>
    </source>
</evidence>
<comment type="similarity">
    <text evidence="1">Belongs to the TPP enzyme family.</text>
</comment>
<dbReference type="PANTHER" id="PTHR18968">
    <property type="entry name" value="THIAMINE PYROPHOSPHATE ENZYMES"/>
    <property type="match status" value="1"/>
</dbReference>
<dbReference type="InterPro" id="IPR029035">
    <property type="entry name" value="DHS-like_NAD/FAD-binding_dom"/>
</dbReference>
<dbReference type="Gene3D" id="3.40.50.1220">
    <property type="entry name" value="TPP-binding domain"/>
    <property type="match status" value="1"/>
</dbReference>
<name>A0ABV5NMZ5_9ACTN</name>
<gene>
    <name evidence="4" type="ORF">ACFFR3_19110</name>
</gene>
<comment type="caution">
    <text evidence="4">The sequence shown here is derived from an EMBL/GenBank/DDBJ whole genome shotgun (WGS) entry which is preliminary data.</text>
</comment>
<dbReference type="Pfam" id="PF00205">
    <property type="entry name" value="TPP_enzyme_M"/>
    <property type="match status" value="1"/>
</dbReference>
<proteinExistence type="inferred from homology"/>
<evidence type="ECO:0000259" key="2">
    <source>
        <dbReference type="Pfam" id="PF00205"/>
    </source>
</evidence>
<evidence type="ECO:0000313" key="4">
    <source>
        <dbReference type="EMBL" id="MFB9471637.1"/>
    </source>
</evidence>
<dbReference type="Proteomes" id="UP001589568">
    <property type="component" value="Unassembled WGS sequence"/>
</dbReference>
<dbReference type="SUPFAM" id="SSF52467">
    <property type="entry name" value="DHS-like NAD/FAD-binding domain"/>
    <property type="match status" value="1"/>
</dbReference>
<dbReference type="PANTHER" id="PTHR18968:SF13">
    <property type="entry name" value="ACETOLACTATE SYNTHASE CATALYTIC SUBUNIT, MITOCHONDRIAL"/>
    <property type="match status" value="1"/>
</dbReference>
<dbReference type="EMBL" id="JBHMCF010000014">
    <property type="protein sequence ID" value="MFB9471637.1"/>
    <property type="molecule type" value="Genomic_DNA"/>
</dbReference>